<gene>
    <name evidence="2" type="ORF">BW425_24990</name>
</gene>
<name>A0A1Y3MGC0_9BACI</name>
<evidence type="ECO:0008006" key="4">
    <source>
        <dbReference type="Google" id="ProtNLM"/>
    </source>
</evidence>
<evidence type="ECO:0000313" key="3">
    <source>
        <dbReference type="Proteomes" id="UP000195321"/>
    </source>
</evidence>
<evidence type="ECO:0000256" key="1">
    <source>
        <dbReference type="SAM" id="SignalP"/>
    </source>
</evidence>
<dbReference type="InterPro" id="IPR024984">
    <property type="entry name" value="DUF3888"/>
</dbReference>
<dbReference type="AlphaFoldDB" id="A0A1Y3MGC0"/>
<accession>A0A1Y3MGC0</accession>
<organism evidence="2 3">
    <name type="scientific">Bacillus pseudomycoides</name>
    <dbReference type="NCBI Taxonomy" id="64104"/>
    <lineage>
        <taxon>Bacteria</taxon>
        <taxon>Bacillati</taxon>
        <taxon>Bacillota</taxon>
        <taxon>Bacilli</taxon>
        <taxon>Bacillales</taxon>
        <taxon>Bacillaceae</taxon>
        <taxon>Bacillus</taxon>
        <taxon>Bacillus cereus group</taxon>
    </lineage>
</organism>
<reference evidence="2 3" key="1">
    <citation type="submission" date="2017-02" db="EMBL/GenBank/DDBJ databases">
        <title>Bacillus pseudomycoides isolate FSL K6-0042.</title>
        <authorList>
            <person name="Kovac J."/>
        </authorList>
    </citation>
    <scope>NUCLEOTIDE SEQUENCE [LARGE SCALE GENOMIC DNA]</scope>
    <source>
        <strain evidence="2 3">FSL K6-0042</strain>
    </source>
</reference>
<evidence type="ECO:0000313" key="2">
    <source>
        <dbReference type="EMBL" id="OUM46223.1"/>
    </source>
</evidence>
<proteinExistence type="predicted"/>
<dbReference type="EMBL" id="MWPX01000055">
    <property type="protein sequence ID" value="OUM46223.1"/>
    <property type="molecule type" value="Genomic_DNA"/>
</dbReference>
<comment type="caution">
    <text evidence="2">The sequence shown here is derived from an EMBL/GenBank/DDBJ whole genome shotgun (WGS) entry which is preliminary data.</text>
</comment>
<dbReference type="Proteomes" id="UP000195321">
    <property type="component" value="Unassembled WGS sequence"/>
</dbReference>
<dbReference type="Pfam" id="PF13027">
    <property type="entry name" value="DUF3888"/>
    <property type="match status" value="1"/>
</dbReference>
<keyword evidence="1" id="KW-0732">Signal</keyword>
<sequence length="231" mass="26812">MNLLKKKLCIIFSILFFITTSNVSAKQETPNQEFINKYYFDVDLKGVKDIYFFREFPFYNDKGQISPLGKAALSVLQGDIWTWIREPRIYVKENIAYIHAVKLDGLNLLYTLKKEDNAWKVIKTEKKKLPTVGSEVILEQAFLRAIGIEILQATKTYYGESRLFDSKRIIDIVRDEFNDKYKITVQIVTFEGAHNPPYGFDTITLEIPGFKVIKYEHVDVSDIGKIPLETH</sequence>
<feature type="chain" id="PRO_5011007855" description="DUF3888 domain-containing protein" evidence="1">
    <location>
        <begin position="26"/>
        <end position="231"/>
    </location>
</feature>
<dbReference type="RefSeq" id="WP_016131677.1">
    <property type="nucleotide sequence ID" value="NZ_CP189811.1"/>
</dbReference>
<protein>
    <recommendedName>
        <fullName evidence="4">DUF3888 domain-containing protein</fullName>
    </recommendedName>
</protein>
<feature type="signal peptide" evidence="1">
    <location>
        <begin position="1"/>
        <end position="25"/>
    </location>
</feature>